<dbReference type="GO" id="GO:0032040">
    <property type="term" value="C:small-subunit processome"/>
    <property type="evidence" value="ECO:0007669"/>
    <property type="project" value="TreeGrafter"/>
</dbReference>
<dbReference type="GO" id="GO:0003723">
    <property type="term" value="F:RNA binding"/>
    <property type="evidence" value="ECO:0007669"/>
    <property type="project" value="TreeGrafter"/>
</dbReference>
<evidence type="ECO:0000259" key="2">
    <source>
        <dbReference type="PROSITE" id="PS50126"/>
    </source>
</evidence>
<dbReference type="InterPro" id="IPR012340">
    <property type="entry name" value="NA-bd_OB-fold"/>
</dbReference>
<dbReference type="Gene3D" id="2.40.50.140">
    <property type="entry name" value="Nucleic acid-binding proteins"/>
    <property type="match status" value="1"/>
</dbReference>
<dbReference type="PANTHER" id="PTHR23270">
    <property type="entry name" value="PROGRAMMED CELL DEATH PROTEIN 11 PRE-RRNA PROCESSING PROTEIN RRP5"/>
    <property type="match status" value="1"/>
</dbReference>
<name>A0AAD9VFA6_ACRCE</name>
<dbReference type="Proteomes" id="UP001249851">
    <property type="component" value="Unassembled WGS sequence"/>
</dbReference>
<reference evidence="3" key="2">
    <citation type="journal article" date="2023" name="Science">
        <title>Genomic signatures of disease resistance in endangered staghorn corals.</title>
        <authorList>
            <person name="Vollmer S.V."/>
            <person name="Selwyn J.D."/>
            <person name="Despard B.A."/>
            <person name="Roesel C.L."/>
        </authorList>
    </citation>
    <scope>NUCLEOTIDE SEQUENCE</scope>
    <source>
        <strain evidence="3">K2</strain>
    </source>
</reference>
<comment type="caution">
    <text evidence="3">The sequence shown here is derived from an EMBL/GenBank/DDBJ whole genome shotgun (WGS) entry which is preliminary data.</text>
</comment>
<reference evidence="3" key="1">
    <citation type="journal article" date="2023" name="G3 (Bethesda)">
        <title>Whole genome assembly and annotation of the endangered Caribbean coral Acropora cervicornis.</title>
        <authorList>
            <person name="Selwyn J.D."/>
            <person name="Vollmer S.V."/>
        </authorList>
    </citation>
    <scope>NUCLEOTIDE SEQUENCE</scope>
    <source>
        <strain evidence="3">K2</strain>
    </source>
</reference>
<dbReference type="SUPFAM" id="SSF50249">
    <property type="entry name" value="Nucleic acid-binding proteins"/>
    <property type="match status" value="1"/>
</dbReference>
<evidence type="ECO:0000313" key="3">
    <source>
        <dbReference type="EMBL" id="KAK2572299.1"/>
    </source>
</evidence>
<dbReference type="InterPro" id="IPR003029">
    <property type="entry name" value="S1_domain"/>
</dbReference>
<feature type="region of interest" description="Disordered" evidence="1">
    <location>
        <begin position="24"/>
        <end position="47"/>
    </location>
</feature>
<dbReference type="GO" id="GO:0006364">
    <property type="term" value="P:rRNA processing"/>
    <property type="evidence" value="ECO:0007669"/>
    <property type="project" value="InterPro"/>
</dbReference>
<evidence type="ECO:0000313" key="4">
    <source>
        <dbReference type="Proteomes" id="UP001249851"/>
    </source>
</evidence>
<evidence type="ECO:0000256" key="1">
    <source>
        <dbReference type="SAM" id="MobiDB-lite"/>
    </source>
</evidence>
<dbReference type="PANTHER" id="PTHR23270:SF10">
    <property type="entry name" value="PROTEIN RRP5 HOMOLOG"/>
    <property type="match status" value="1"/>
</dbReference>
<gene>
    <name evidence="3" type="ORF">P5673_002523</name>
</gene>
<dbReference type="EMBL" id="JARQWQ010000004">
    <property type="protein sequence ID" value="KAK2572299.1"/>
    <property type="molecule type" value="Genomic_DNA"/>
</dbReference>
<dbReference type="SMART" id="SM00316">
    <property type="entry name" value="S1"/>
    <property type="match status" value="1"/>
</dbReference>
<feature type="domain" description="S1 motif" evidence="2">
    <location>
        <begin position="122"/>
        <end position="184"/>
    </location>
</feature>
<accession>A0AAD9VFA6</accession>
<dbReference type="AlphaFoldDB" id="A0AAD9VFA6"/>
<protein>
    <submittedName>
        <fullName evidence="3">Protein RRP5-like protein</fullName>
    </submittedName>
</protein>
<proteinExistence type="predicted"/>
<keyword evidence="4" id="KW-1185">Reference proteome</keyword>
<feature type="compositionally biased region" description="Polar residues" evidence="1">
    <location>
        <begin position="24"/>
        <end position="33"/>
    </location>
</feature>
<dbReference type="PROSITE" id="PS50126">
    <property type="entry name" value="S1"/>
    <property type="match status" value="1"/>
</dbReference>
<dbReference type="InterPro" id="IPR045209">
    <property type="entry name" value="Rrp5"/>
</dbReference>
<organism evidence="3 4">
    <name type="scientific">Acropora cervicornis</name>
    <name type="common">Staghorn coral</name>
    <dbReference type="NCBI Taxonomy" id="6130"/>
    <lineage>
        <taxon>Eukaryota</taxon>
        <taxon>Metazoa</taxon>
        <taxon>Cnidaria</taxon>
        <taxon>Anthozoa</taxon>
        <taxon>Hexacorallia</taxon>
        <taxon>Scleractinia</taxon>
        <taxon>Astrocoeniina</taxon>
        <taxon>Acroporidae</taxon>
        <taxon>Acropora</taxon>
    </lineage>
</organism>
<sequence>MPIAQDKFCQTYLLDPDIKPARNSSLQSRFQSETKTKKQKKTLKTKSDDDDKFLGQLKQRRVEFLTFKTCFPGLHKYFKVGSLVQCNVLEMEVSDQGQRKVKLSLDPKEVNSSLKKSSLKQGMVVQGYVSSVEDHGYLISFGIEDTRAFLPKKNLTRDFQEGHPLSVLLKSVAEQNRIITVSIDEKEIEQAMDVHMKWWPLWAKQACLGGLSQLRIAVCCCFFLDDIKDLLIFFICQTVVDLEKTWKSCITLMQRLLKIII</sequence>